<dbReference type="Proteomes" id="UP000016936">
    <property type="component" value="Unassembled WGS sequence"/>
</dbReference>
<name>M2UGT2_COCH5</name>
<reference evidence="1 2" key="1">
    <citation type="journal article" date="2012" name="PLoS Pathog.">
        <title>Diverse lifestyles and strategies of plant pathogenesis encoded in the genomes of eighteen Dothideomycetes fungi.</title>
        <authorList>
            <person name="Ohm R.A."/>
            <person name="Feau N."/>
            <person name="Henrissat B."/>
            <person name="Schoch C.L."/>
            <person name="Horwitz B.A."/>
            <person name="Barry K.W."/>
            <person name="Condon B.J."/>
            <person name="Copeland A.C."/>
            <person name="Dhillon B."/>
            <person name="Glaser F."/>
            <person name="Hesse C.N."/>
            <person name="Kosti I."/>
            <person name="LaButti K."/>
            <person name="Lindquist E.A."/>
            <person name="Lucas S."/>
            <person name="Salamov A.A."/>
            <person name="Bradshaw R.E."/>
            <person name="Ciuffetti L."/>
            <person name="Hamelin R.C."/>
            <person name="Kema G.H.J."/>
            <person name="Lawrence C."/>
            <person name="Scott J.A."/>
            <person name="Spatafora J.W."/>
            <person name="Turgeon B.G."/>
            <person name="de Wit P.J.G.M."/>
            <person name="Zhong S."/>
            <person name="Goodwin S.B."/>
            <person name="Grigoriev I.V."/>
        </authorList>
    </citation>
    <scope>NUCLEOTIDE SEQUENCE [LARGE SCALE GENOMIC DNA]</scope>
    <source>
        <strain evidence="2">C5 / ATCC 48332 / race O</strain>
    </source>
</reference>
<protein>
    <submittedName>
        <fullName evidence="1">Uncharacterized protein</fullName>
    </submittedName>
</protein>
<sequence length="239" mass="25234">MRPTSTRDAPRHCCSGRQNVGTVDGAAFDARTYAVSVAALPAMQQAPALSARLEWLKTRCAQSHLGLHHSKHALSSSALSRLGRSAPYLPHGRSMPDCELGTLPVEIVVFPSLQAGEQTMCRHSTCATPPQGPHAQRLAGLPCETSLLGRTHLHPSACLCIHPPATDYMPACVLHRPALVPVEGHRPGPFVLSAPTPASPSPPSPAACLSPSASLRLITDRSQRSVITTSLGRPHACGE</sequence>
<dbReference type="EMBL" id="KB445569">
    <property type="protein sequence ID" value="EMD97664.1"/>
    <property type="molecule type" value="Genomic_DNA"/>
</dbReference>
<dbReference type="OrthoDB" id="10533817at2759"/>
<organism evidence="1 2">
    <name type="scientific">Cochliobolus heterostrophus (strain C5 / ATCC 48332 / race O)</name>
    <name type="common">Southern corn leaf blight fungus</name>
    <name type="synonym">Bipolaris maydis</name>
    <dbReference type="NCBI Taxonomy" id="701091"/>
    <lineage>
        <taxon>Eukaryota</taxon>
        <taxon>Fungi</taxon>
        <taxon>Dikarya</taxon>
        <taxon>Ascomycota</taxon>
        <taxon>Pezizomycotina</taxon>
        <taxon>Dothideomycetes</taxon>
        <taxon>Pleosporomycetidae</taxon>
        <taxon>Pleosporales</taxon>
        <taxon>Pleosporineae</taxon>
        <taxon>Pleosporaceae</taxon>
        <taxon>Bipolaris</taxon>
    </lineage>
</organism>
<dbReference type="HOGENOM" id="CLU_1161028_0_0_1"/>
<accession>M2UGT2</accession>
<dbReference type="AlphaFoldDB" id="M2UGT2"/>
<evidence type="ECO:0000313" key="1">
    <source>
        <dbReference type="EMBL" id="EMD97664.1"/>
    </source>
</evidence>
<proteinExistence type="predicted"/>
<reference evidence="2" key="2">
    <citation type="journal article" date="2013" name="PLoS Genet.">
        <title>Comparative genome structure, secondary metabolite, and effector coding capacity across Cochliobolus pathogens.</title>
        <authorList>
            <person name="Condon B.J."/>
            <person name="Leng Y."/>
            <person name="Wu D."/>
            <person name="Bushley K.E."/>
            <person name="Ohm R.A."/>
            <person name="Otillar R."/>
            <person name="Martin J."/>
            <person name="Schackwitz W."/>
            <person name="Grimwood J."/>
            <person name="MohdZainudin N."/>
            <person name="Xue C."/>
            <person name="Wang R."/>
            <person name="Manning V.A."/>
            <person name="Dhillon B."/>
            <person name="Tu Z.J."/>
            <person name="Steffenson B.J."/>
            <person name="Salamov A."/>
            <person name="Sun H."/>
            <person name="Lowry S."/>
            <person name="LaButti K."/>
            <person name="Han J."/>
            <person name="Copeland A."/>
            <person name="Lindquist E."/>
            <person name="Barry K."/>
            <person name="Schmutz J."/>
            <person name="Baker S.E."/>
            <person name="Ciuffetti L.M."/>
            <person name="Grigoriev I.V."/>
            <person name="Zhong S."/>
            <person name="Turgeon B.G."/>
        </authorList>
    </citation>
    <scope>NUCLEOTIDE SEQUENCE [LARGE SCALE GENOMIC DNA]</scope>
    <source>
        <strain evidence="2">C5 / ATCC 48332 / race O</strain>
    </source>
</reference>
<evidence type="ECO:0000313" key="2">
    <source>
        <dbReference type="Proteomes" id="UP000016936"/>
    </source>
</evidence>
<keyword evidence="2" id="KW-1185">Reference proteome</keyword>
<gene>
    <name evidence="1" type="ORF">COCHEDRAFT_1026038</name>
</gene>